<sequence>MSDSQKRTFDPDDLQSKISGPALPGSTLGIFGGGQLGRMMGIAARSMGYKVHVLDPDPACPAGYIADTVIEAGWNDRWAAANLARECSAVTLEIEQVSISSLEEAARWAPVRPGGAMLAIIQDRVEQKQWLARHGFPVGPFRAAHSQEELATAVRDLDGPVFAKSAHGGYDGRGQAKLGFGGAAVDAAAIAEAWQDVGAAPCIVERALDLQKEISVMVARSPRGEVRVYPPAENFHENQILSWSVIPASVSPELSAQAEEIARGIADAFALQGLLAVEMFVTRDGQLLVNELAPRPHNSYHGSERACVTSQFEQAVRAACDLPLGDVSLVQPTAIANLLGDVWLDADGSEREPRFDAALEVPTVRVTLYEKLKPRKGRKMGHLSAVGATAEEARERVLRAKAAL</sequence>
<dbReference type="GO" id="GO:0034028">
    <property type="term" value="F:5-(carboxyamino)imidazole ribonucleotide synthase activity"/>
    <property type="evidence" value="ECO:0007669"/>
    <property type="project" value="UniProtKB-EC"/>
</dbReference>
<keyword evidence="9" id="KW-1185">Reference proteome</keyword>
<feature type="binding site" evidence="4">
    <location>
        <begin position="169"/>
        <end position="175"/>
    </location>
    <ligand>
        <name>ATP</name>
        <dbReference type="ChEBI" id="CHEBI:30616"/>
    </ligand>
</feature>
<dbReference type="Pfam" id="PF17769">
    <property type="entry name" value="PurK_C"/>
    <property type="match status" value="1"/>
</dbReference>
<dbReference type="NCBIfam" id="NF004679">
    <property type="entry name" value="PRK06019.1-5"/>
    <property type="match status" value="1"/>
</dbReference>
<dbReference type="Gene3D" id="3.40.50.20">
    <property type="match status" value="1"/>
</dbReference>
<dbReference type="EMBL" id="JBJYXY010000001">
    <property type="protein sequence ID" value="MFN2974341.1"/>
    <property type="molecule type" value="Genomic_DNA"/>
</dbReference>
<dbReference type="PANTHER" id="PTHR11609:SF5">
    <property type="entry name" value="PHOSPHORIBOSYLAMINOIMIDAZOLE CARBOXYLASE"/>
    <property type="match status" value="1"/>
</dbReference>
<dbReference type="HAMAP" id="MF_01928">
    <property type="entry name" value="PurK"/>
    <property type="match status" value="1"/>
</dbReference>
<evidence type="ECO:0000256" key="2">
    <source>
        <dbReference type="ARBA" id="ARBA00022755"/>
    </source>
</evidence>
<evidence type="ECO:0000256" key="3">
    <source>
        <dbReference type="ARBA" id="ARBA00022840"/>
    </source>
</evidence>
<proteinExistence type="inferred from homology"/>
<evidence type="ECO:0000256" key="4">
    <source>
        <dbReference type="HAMAP-Rule" id="MF_01928"/>
    </source>
</evidence>
<dbReference type="NCBIfam" id="TIGR01161">
    <property type="entry name" value="purK"/>
    <property type="match status" value="1"/>
</dbReference>
<dbReference type="RefSeq" id="WP_263414092.1">
    <property type="nucleotide sequence ID" value="NZ_BAABBH010000001.1"/>
</dbReference>
<evidence type="ECO:0000259" key="7">
    <source>
        <dbReference type="PROSITE" id="PS50975"/>
    </source>
</evidence>
<evidence type="ECO:0000313" key="9">
    <source>
        <dbReference type="Proteomes" id="UP001634747"/>
    </source>
</evidence>
<feature type="binding site" evidence="4">
    <location>
        <position position="236"/>
    </location>
    <ligand>
        <name>ATP</name>
        <dbReference type="ChEBI" id="CHEBI:30616"/>
    </ligand>
</feature>
<dbReference type="InterPro" id="IPR016185">
    <property type="entry name" value="PreATP-grasp_dom_sf"/>
</dbReference>
<evidence type="ECO:0000256" key="5">
    <source>
        <dbReference type="RuleBase" id="RU361200"/>
    </source>
</evidence>
<feature type="binding site" evidence="4">
    <location>
        <position position="124"/>
    </location>
    <ligand>
        <name>ATP</name>
        <dbReference type="ChEBI" id="CHEBI:30616"/>
    </ligand>
</feature>
<dbReference type="SUPFAM" id="SSF51246">
    <property type="entry name" value="Rudiment single hybrid motif"/>
    <property type="match status" value="1"/>
</dbReference>
<dbReference type="InterPro" id="IPR040686">
    <property type="entry name" value="PurK_C"/>
</dbReference>
<comment type="similarity">
    <text evidence="4 5">Belongs to the PurK/PurT family.</text>
</comment>
<feature type="binding site" evidence="4">
    <location>
        <position position="213"/>
    </location>
    <ligand>
        <name>ATP</name>
        <dbReference type="ChEBI" id="CHEBI:30616"/>
    </ligand>
</feature>
<feature type="binding site" evidence="4">
    <location>
        <begin position="205"/>
        <end position="208"/>
    </location>
    <ligand>
        <name>ATP</name>
        <dbReference type="ChEBI" id="CHEBI:30616"/>
    </ligand>
</feature>
<dbReference type="InterPro" id="IPR011761">
    <property type="entry name" value="ATP-grasp"/>
</dbReference>
<dbReference type="PANTHER" id="PTHR11609">
    <property type="entry name" value="PURINE BIOSYNTHESIS PROTEIN 6/7, PUR6/7"/>
    <property type="match status" value="1"/>
</dbReference>
<dbReference type="PROSITE" id="PS50975">
    <property type="entry name" value="ATP_GRASP"/>
    <property type="match status" value="1"/>
</dbReference>
<evidence type="ECO:0000313" key="8">
    <source>
        <dbReference type="EMBL" id="MFN2974341.1"/>
    </source>
</evidence>
<dbReference type="InterPro" id="IPR054350">
    <property type="entry name" value="PurT/PurK_preATP-grasp"/>
</dbReference>
<feature type="domain" description="ATP-grasp" evidence="7">
    <location>
        <begin position="128"/>
        <end position="320"/>
    </location>
</feature>
<dbReference type="InterPro" id="IPR013815">
    <property type="entry name" value="ATP_grasp_subdomain_1"/>
</dbReference>
<dbReference type="Pfam" id="PF02222">
    <property type="entry name" value="ATP-grasp"/>
    <property type="match status" value="1"/>
</dbReference>
<feature type="region of interest" description="Disordered" evidence="6">
    <location>
        <begin position="1"/>
        <end position="21"/>
    </location>
</feature>
<dbReference type="Gene3D" id="3.30.1490.20">
    <property type="entry name" value="ATP-grasp fold, A domain"/>
    <property type="match status" value="1"/>
</dbReference>
<comment type="subunit">
    <text evidence="4 5">Homodimer.</text>
</comment>
<evidence type="ECO:0000256" key="6">
    <source>
        <dbReference type="SAM" id="MobiDB-lite"/>
    </source>
</evidence>
<comment type="function">
    <text evidence="4">Catalyzes the ATP-dependent conversion of 5-aminoimidazole ribonucleotide (AIR) and HCO(3)(-) to N5-carboxyaminoimidazole ribonucleotide (N5-CAIR).</text>
</comment>
<feature type="binding site" evidence="4">
    <location>
        <position position="164"/>
    </location>
    <ligand>
        <name>ATP</name>
        <dbReference type="ChEBI" id="CHEBI:30616"/>
    </ligand>
</feature>
<dbReference type="InterPro" id="IPR003135">
    <property type="entry name" value="ATP-grasp_carboxylate-amine"/>
</dbReference>
<accession>A0ABW9KFB4</accession>
<keyword evidence="4 5" id="KW-0436">Ligase</keyword>
<comment type="caution">
    <text evidence="8">The sequence shown here is derived from an EMBL/GenBank/DDBJ whole genome shotgun (WGS) entry which is preliminary data.</text>
</comment>
<dbReference type="InterPro" id="IPR005875">
    <property type="entry name" value="PurK"/>
</dbReference>
<dbReference type="Gene3D" id="3.30.470.20">
    <property type="entry name" value="ATP-grasp fold, B domain"/>
    <property type="match status" value="1"/>
</dbReference>
<keyword evidence="1 4" id="KW-0547">Nucleotide-binding</keyword>
<dbReference type="EC" id="6.3.4.18" evidence="4 5"/>
<keyword evidence="3 4" id="KW-0067">ATP-binding</keyword>
<evidence type="ECO:0000256" key="1">
    <source>
        <dbReference type="ARBA" id="ARBA00022741"/>
    </source>
</evidence>
<reference evidence="8 9" key="1">
    <citation type="submission" date="2024-12" db="EMBL/GenBank/DDBJ databases">
        <authorList>
            <person name="Lee Y."/>
        </authorList>
    </citation>
    <scope>NUCLEOTIDE SEQUENCE [LARGE SCALE GENOMIC DNA]</scope>
    <source>
        <strain evidence="8 9">03SUJ4</strain>
    </source>
</reference>
<dbReference type="SUPFAM" id="SSF56059">
    <property type="entry name" value="Glutathione synthetase ATP-binding domain-like"/>
    <property type="match status" value="1"/>
</dbReference>
<gene>
    <name evidence="4 5 8" type="primary">purK</name>
    <name evidence="8" type="ORF">ACK2TP_01060</name>
</gene>
<dbReference type="SUPFAM" id="SSF52440">
    <property type="entry name" value="PreATP-grasp domain"/>
    <property type="match status" value="1"/>
</dbReference>
<comment type="catalytic activity">
    <reaction evidence="4 5">
        <text>5-amino-1-(5-phospho-beta-D-ribosyl)imidazole + hydrogencarbonate + ATP = 5-carboxyamino-1-(5-phospho-D-ribosyl)imidazole + ADP + phosphate + 2 H(+)</text>
        <dbReference type="Rhea" id="RHEA:19317"/>
        <dbReference type="ChEBI" id="CHEBI:15378"/>
        <dbReference type="ChEBI" id="CHEBI:17544"/>
        <dbReference type="ChEBI" id="CHEBI:30616"/>
        <dbReference type="ChEBI" id="CHEBI:43474"/>
        <dbReference type="ChEBI" id="CHEBI:58730"/>
        <dbReference type="ChEBI" id="CHEBI:137981"/>
        <dbReference type="ChEBI" id="CHEBI:456216"/>
        <dbReference type="EC" id="6.3.4.18"/>
    </reaction>
</comment>
<dbReference type="Pfam" id="PF22660">
    <property type="entry name" value="RS_preATP-grasp-like"/>
    <property type="match status" value="1"/>
</dbReference>
<comment type="function">
    <text evidence="5">Catalyzes the ATP-dependent conversion of 5-aminoimidazole ribonucleotide (AIR) and HCO(3)- to N5-carboxyaminoimidazole ribonucleotide (N5-CAIR).</text>
</comment>
<organism evidence="8 9">
    <name type="scientific">Terriglobus aquaticus</name>
    <dbReference type="NCBI Taxonomy" id="940139"/>
    <lineage>
        <taxon>Bacteria</taxon>
        <taxon>Pseudomonadati</taxon>
        <taxon>Acidobacteriota</taxon>
        <taxon>Terriglobia</taxon>
        <taxon>Terriglobales</taxon>
        <taxon>Acidobacteriaceae</taxon>
        <taxon>Terriglobus</taxon>
    </lineage>
</organism>
<keyword evidence="2 4" id="KW-0658">Purine biosynthesis</keyword>
<dbReference type="InterPro" id="IPR011054">
    <property type="entry name" value="Rudment_hybrid_motif"/>
</dbReference>
<protein>
    <recommendedName>
        <fullName evidence="4 5">N5-carboxyaminoimidazole ribonucleotide synthase</fullName>
        <shortName evidence="4 5">N5-CAIR synthase</shortName>
        <ecNumber evidence="4 5">6.3.4.18</ecNumber>
    </recommendedName>
    <alternativeName>
        <fullName evidence="4 5">5-(carboxyamino)imidazole ribonucleotide synthetase</fullName>
    </alternativeName>
</protein>
<feature type="compositionally biased region" description="Basic and acidic residues" evidence="6">
    <location>
        <begin position="1"/>
        <end position="10"/>
    </location>
</feature>
<dbReference type="Proteomes" id="UP001634747">
    <property type="component" value="Unassembled WGS sequence"/>
</dbReference>
<name>A0ABW9KFB4_9BACT</name>
<comment type="pathway">
    <text evidence="4 5">Purine metabolism; IMP biosynthesis via de novo pathway; 5-amino-1-(5-phospho-D-ribosyl)imidazole-4-carboxylate from 5-amino-1-(5-phospho-D-ribosyl)imidazole (N5-CAIR route): step 1/2.</text>
</comment>
<feature type="binding site" evidence="4">
    <location>
        <begin position="290"/>
        <end position="291"/>
    </location>
    <ligand>
        <name>ATP</name>
        <dbReference type="ChEBI" id="CHEBI:30616"/>
    </ligand>
</feature>